<keyword evidence="8" id="KW-1185">Reference proteome</keyword>
<evidence type="ECO:0000259" key="6">
    <source>
        <dbReference type="Pfam" id="PF12698"/>
    </source>
</evidence>
<dbReference type="Proteomes" id="UP000600565">
    <property type="component" value="Unassembled WGS sequence"/>
</dbReference>
<protein>
    <submittedName>
        <fullName evidence="7">ABC transporter permease</fullName>
    </submittedName>
</protein>
<proteinExistence type="predicted"/>
<keyword evidence="3 5" id="KW-1133">Transmembrane helix</keyword>
<evidence type="ECO:0000313" key="8">
    <source>
        <dbReference type="Proteomes" id="UP000600565"/>
    </source>
</evidence>
<dbReference type="Pfam" id="PF12698">
    <property type="entry name" value="ABC2_membrane_3"/>
    <property type="match status" value="1"/>
</dbReference>
<name>A0ABR8XKG2_9BACL</name>
<evidence type="ECO:0000256" key="2">
    <source>
        <dbReference type="ARBA" id="ARBA00022692"/>
    </source>
</evidence>
<feature type="domain" description="ABC-2 type transporter transmembrane" evidence="6">
    <location>
        <begin position="54"/>
        <end position="243"/>
    </location>
</feature>
<keyword evidence="2 5" id="KW-0812">Transmembrane</keyword>
<organism evidence="7 8">
    <name type="scientific">Solibacillus merdavium</name>
    <dbReference type="NCBI Taxonomy" id="2762218"/>
    <lineage>
        <taxon>Bacteria</taxon>
        <taxon>Bacillati</taxon>
        <taxon>Bacillota</taxon>
        <taxon>Bacilli</taxon>
        <taxon>Bacillales</taxon>
        <taxon>Caryophanaceae</taxon>
        <taxon>Solibacillus</taxon>
    </lineage>
</organism>
<dbReference type="RefSeq" id="WP_191703034.1">
    <property type="nucleotide sequence ID" value="NZ_JACSPW010000003.1"/>
</dbReference>
<reference evidence="7 8" key="1">
    <citation type="submission" date="2020-08" db="EMBL/GenBank/DDBJ databases">
        <title>A Genomic Blueprint of the Chicken Gut Microbiome.</title>
        <authorList>
            <person name="Gilroy R."/>
            <person name="Ravi A."/>
            <person name="Getino M."/>
            <person name="Pursley I."/>
            <person name="Horton D.L."/>
            <person name="Alikhan N.-F."/>
            <person name="Baker D."/>
            <person name="Gharbi K."/>
            <person name="Hall N."/>
            <person name="Watson M."/>
            <person name="Adriaenssens E.M."/>
            <person name="Foster-Nyarko E."/>
            <person name="Jarju S."/>
            <person name="Secka A."/>
            <person name="Antonio M."/>
            <person name="Oren A."/>
            <person name="Chaudhuri R."/>
            <person name="La Ragione R.M."/>
            <person name="Hildebrand F."/>
            <person name="Pallen M.J."/>
        </authorList>
    </citation>
    <scope>NUCLEOTIDE SEQUENCE [LARGE SCALE GENOMIC DNA]</scope>
    <source>
        <strain evidence="7 8">Sa1YVA6</strain>
    </source>
</reference>
<feature type="transmembrane region" description="Helical" evidence="5">
    <location>
        <begin position="132"/>
        <end position="155"/>
    </location>
</feature>
<feature type="transmembrane region" description="Helical" evidence="5">
    <location>
        <begin position="99"/>
        <end position="126"/>
    </location>
</feature>
<comment type="subcellular location">
    <subcellularLocation>
        <location evidence="1">Membrane</location>
        <topology evidence="1">Multi-pass membrane protein</topology>
    </subcellularLocation>
</comment>
<evidence type="ECO:0000256" key="5">
    <source>
        <dbReference type="SAM" id="Phobius"/>
    </source>
</evidence>
<feature type="transmembrane region" description="Helical" evidence="5">
    <location>
        <begin position="226"/>
        <end position="244"/>
    </location>
</feature>
<dbReference type="InterPro" id="IPR013525">
    <property type="entry name" value="ABC2_TM"/>
</dbReference>
<evidence type="ECO:0000256" key="1">
    <source>
        <dbReference type="ARBA" id="ARBA00004141"/>
    </source>
</evidence>
<gene>
    <name evidence="7" type="ORF">H9632_05095</name>
</gene>
<evidence type="ECO:0000256" key="4">
    <source>
        <dbReference type="ARBA" id="ARBA00023136"/>
    </source>
</evidence>
<dbReference type="EMBL" id="JACSPW010000003">
    <property type="protein sequence ID" value="MBD8032436.1"/>
    <property type="molecule type" value="Genomic_DNA"/>
</dbReference>
<sequence length="252" mass="28597">MILQVAKSFILESIRNTGVFLGNLLPAFIFIICSWICTISIKSSPETLDFMIKGQFFPISIMLLVFAFAFSSATIYLADLKANNTIHLLKRTNISPAKYFLGIGLGVFLMMNFVLLLLLAGYSFIISLSISALISIILICNFVLLAIYPLCFIVAGIVKNGKVAQSLLVPIMLVFMFSITMTSLFLTINEQQPQDYYIYLIWNPMLYLSDTLQFQLNLNDHTWLPLYQYSIILTILCMVLSIFAKQIYIRQD</sequence>
<comment type="caution">
    <text evidence="7">The sequence shown here is derived from an EMBL/GenBank/DDBJ whole genome shotgun (WGS) entry which is preliminary data.</text>
</comment>
<feature type="transmembrane region" description="Helical" evidence="5">
    <location>
        <begin position="20"/>
        <end position="41"/>
    </location>
</feature>
<feature type="transmembrane region" description="Helical" evidence="5">
    <location>
        <begin position="167"/>
        <end position="188"/>
    </location>
</feature>
<feature type="transmembrane region" description="Helical" evidence="5">
    <location>
        <begin position="56"/>
        <end position="78"/>
    </location>
</feature>
<evidence type="ECO:0000256" key="3">
    <source>
        <dbReference type="ARBA" id="ARBA00022989"/>
    </source>
</evidence>
<keyword evidence="4 5" id="KW-0472">Membrane</keyword>
<evidence type="ECO:0000313" key="7">
    <source>
        <dbReference type="EMBL" id="MBD8032436.1"/>
    </source>
</evidence>
<accession>A0ABR8XKG2</accession>